<dbReference type="AlphaFoldDB" id="A0A366YT61"/>
<dbReference type="SUPFAM" id="SSF46689">
    <property type="entry name" value="Homeodomain-like"/>
    <property type="match status" value="1"/>
</dbReference>
<dbReference type="Proteomes" id="UP000288730">
    <property type="component" value="Unassembled WGS sequence"/>
</dbReference>
<keyword evidence="3" id="KW-0804">Transcription</keyword>
<dbReference type="Gene3D" id="1.10.10.60">
    <property type="entry name" value="Homeodomain-like"/>
    <property type="match status" value="1"/>
</dbReference>
<name>A0A366YT61_ECOLX</name>
<accession>A0A366YT61</accession>
<organism evidence="6 7">
    <name type="scientific">Escherichia coli</name>
    <dbReference type="NCBI Taxonomy" id="562"/>
    <lineage>
        <taxon>Bacteria</taxon>
        <taxon>Pseudomonadati</taxon>
        <taxon>Pseudomonadota</taxon>
        <taxon>Gammaproteobacteria</taxon>
        <taxon>Enterobacterales</taxon>
        <taxon>Enterobacteriaceae</taxon>
        <taxon>Escherichia</taxon>
    </lineage>
</organism>
<dbReference type="PANTHER" id="PTHR43280:SF33">
    <property type="entry name" value="HTH-TYPE TRANSCRIPTIONAL REGULATOR APPY-RELATED"/>
    <property type="match status" value="1"/>
</dbReference>
<reference evidence="6 7" key="1">
    <citation type="submission" date="2019-01" db="EMBL/GenBank/DDBJ databases">
        <title>Genomic analysis of febrile catheter-associated UTI E. coli isolates.</title>
        <authorList>
            <person name="Potter R."/>
            <person name="Zou Z."/>
            <person name="Henderson J."/>
            <person name="Dantas G."/>
        </authorList>
    </citation>
    <scope>NUCLEOTIDE SEQUENCE [LARGE SCALE GENOMIC DNA]</scope>
    <source>
        <strain evidence="6 7">29_CAASB</strain>
    </source>
</reference>
<dbReference type="PANTHER" id="PTHR43280">
    <property type="entry name" value="ARAC-FAMILY TRANSCRIPTIONAL REGULATOR"/>
    <property type="match status" value="1"/>
</dbReference>
<dbReference type="PRINTS" id="PR00032">
    <property type="entry name" value="HTHARAC"/>
</dbReference>
<protein>
    <submittedName>
        <fullName evidence="6">AraC family transcriptional regulator</fullName>
    </submittedName>
    <submittedName>
        <fullName evidence="5">Helix-turn-helix transcriptional regulator</fullName>
    </submittedName>
</protein>
<evidence type="ECO:0000256" key="2">
    <source>
        <dbReference type="ARBA" id="ARBA00023125"/>
    </source>
</evidence>
<evidence type="ECO:0000313" key="5">
    <source>
        <dbReference type="EMBL" id="EMM9721915.1"/>
    </source>
</evidence>
<dbReference type="EMBL" id="ABKSHZ030000004">
    <property type="protein sequence ID" value="EMM9721915.1"/>
    <property type="molecule type" value="Genomic_DNA"/>
</dbReference>
<comment type="caution">
    <text evidence="6">The sequence shown here is derived from an EMBL/GenBank/DDBJ whole genome shotgun (WGS) entry which is preliminary data.</text>
</comment>
<reference evidence="5" key="2">
    <citation type="submission" date="2024-02" db="EMBL/GenBank/DDBJ databases">
        <authorList>
            <consortium name="Clinical and Environmental Microbiology Branch: Whole genome sequencing antimicrobial resistance pathogens in the healthcare setting"/>
        </authorList>
    </citation>
    <scope>NUCLEOTIDE SEQUENCE</scope>
    <source>
        <strain evidence="5">2023QG-00028</strain>
    </source>
</reference>
<sequence length="278" mass="32632">MKSQSALYKLNLSDKRAILNINRLEIRDVHFFECTIIYLYDARIVLKNSNGKKTIIFPQSICYIEKNTTVDIIICDKKKGRPYDVYNVDGDILNNICEIMSPLLSHFGNVNYPYAKVFSFTADDVDKKIFHLLMKKETPYYRKLYKLTYLLSKCDNIETLIYSLSKSKNKTITERLKDIIESDLSKTWQISDFAKILHMSESLIRKRLKGENINYNTLIVDIRMNYAFNMLMATEKNINIISREVGYVSTSYFISKFRNYFGITPKQFSIKVKNKIRS</sequence>
<keyword evidence="2" id="KW-0238">DNA-binding</keyword>
<evidence type="ECO:0000259" key="4">
    <source>
        <dbReference type="PROSITE" id="PS01124"/>
    </source>
</evidence>
<dbReference type="SMART" id="SM00342">
    <property type="entry name" value="HTH_ARAC"/>
    <property type="match status" value="1"/>
</dbReference>
<feature type="domain" description="HTH araC/xylS-type" evidence="4">
    <location>
        <begin position="174"/>
        <end position="271"/>
    </location>
</feature>
<dbReference type="Pfam" id="PF12833">
    <property type="entry name" value="HTH_18"/>
    <property type="match status" value="1"/>
</dbReference>
<dbReference type="InterPro" id="IPR018060">
    <property type="entry name" value="HTH_AraC"/>
</dbReference>
<evidence type="ECO:0000313" key="6">
    <source>
        <dbReference type="EMBL" id="RXD11828.1"/>
    </source>
</evidence>
<dbReference type="EMBL" id="SCJN01000216">
    <property type="protein sequence ID" value="RXD11828.1"/>
    <property type="molecule type" value="Genomic_DNA"/>
</dbReference>
<dbReference type="RefSeq" id="WP_000842052.1">
    <property type="nucleotide sequence ID" value="NZ_BFIG01000043.1"/>
</dbReference>
<evidence type="ECO:0000256" key="3">
    <source>
        <dbReference type="ARBA" id="ARBA00023163"/>
    </source>
</evidence>
<evidence type="ECO:0000313" key="7">
    <source>
        <dbReference type="Proteomes" id="UP000288730"/>
    </source>
</evidence>
<proteinExistence type="predicted"/>
<dbReference type="GO" id="GO:0043565">
    <property type="term" value="F:sequence-specific DNA binding"/>
    <property type="evidence" value="ECO:0007669"/>
    <property type="project" value="InterPro"/>
</dbReference>
<gene>
    <name evidence="6" type="ORF">EPS76_20605</name>
    <name evidence="5" type="ORF">PWL68_002014</name>
</gene>
<dbReference type="InterPro" id="IPR009057">
    <property type="entry name" value="Homeodomain-like_sf"/>
</dbReference>
<evidence type="ECO:0000256" key="1">
    <source>
        <dbReference type="ARBA" id="ARBA00023015"/>
    </source>
</evidence>
<dbReference type="PROSITE" id="PS01124">
    <property type="entry name" value="HTH_ARAC_FAMILY_2"/>
    <property type="match status" value="1"/>
</dbReference>
<dbReference type="InterPro" id="IPR020449">
    <property type="entry name" value="Tscrpt_reg_AraC-type_HTH"/>
</dbReference>
<dbReference type="GO" id="GO:0003700">
    <property type="term" value="F:DNA-binding transcription factor activity"/>
    <property type="evidence" value="ECO:0007669"/>
    <property type="project" value="InterPro"/>
</dbReference>
<keyword evidence="1" id="KW-0805">Transcription regulation</keyword>